<evidence type="ECO:0000313" key="2">
    <source>
        <dbReference type="EMBL" id="GAG39290.1"/>
    </source>
</evidence>
<comment type="caution">
    <text evidence="2">The sequence shown here is derived from an EMBL/GenBank/DDBJ whole genome shotgun (WGS) entry which is preliminary data.</text>
</comment>
<dbReference type="AlphaFoldDB" id="X0X8B7"/>
<gene>
    <name evidence="2" type="ORF">S01H1_65717</name>
</gene>
<sequence>FYFNSKESPKGVLLDRGGHVLDLACWWLGEKPDLILSQNDSFGGPEAVAHIQYEHGGCQGKIKLSWLYKLENVYRIEGTQGAIEGSIYERNTFTFTPKSSEPQKIKLKSVEKDFYDFGNTIISNFLKVIYGEEEPLVSGAEVLDSIKFIEESYNHASRFEMPWYASWVNNNGK</sequence>
<dbReference type="EMBL" id="BARS01043405">
    <property type="protein sequence ID" value="GAG39290.1"/>
    <property type="molecule type" value="Genomic_DNA"/>
</dbReference>
<feature type="domain" description="GFO/IDH/MocA-like oxidoreductase" evidence="1">
    <location>
        <begin position="5"/>
        <end position="84"/>
    </location>
</feature>
<dbReference type="Gene3D" id="3.30.360.10">
    <property type="entry name" value="Dihydrodipicolinate Reductase, domain 2"/>
    <property type="match status" value="1"/>
</dbReference>
<protein>
    <recommendedName>
        <fullName evidence="1">GFO/IDH/MocA-like oxidoreductase domain-containing protein</fullName>
    </recommendedName>
</protein>
<evidence type="ECO:0000259" key="1">
    <source>
        <dbReference type="Pfam" id="PF22725"/>
    </source>
</evidence>
<name>X0X8B7_9ZZZZ</name>
<dbReference type="SUPFAM" id="SSF55347">
    <property type="entry name" value="Glyceraldehyde-3-phosphate dehydrogenase-like, C-terminal domain"/>
    <property type="match status" value="1"/>
</dbReference>
<accession>X0X8B7</accession>
<reference evidence="2" key="1">
    <citation type="journal article" date="2014" name="Front. Microbiol.">
        <title>High frequency of phylogenetically diverse reductive dehalogenase-homologous genes in deep subseafloor sedimentary metagenomes.</title>
        <authorList>
            <person name="Kawai M."/>
            <person name="Futagami T."/>
            <person name="Toyoda A."/>
            <person name="Takaki Y."/>
            <person name="Nishi S."/>
            <person name="Hori S."/>
            <person name="Arai W."/>
            <person name="Tsubouchi T."/>
            <person name="Morono Y."/>
            <person name="Uchiyama I."/>
            <person name="Ito T."/>
            <person name="Fujiyama A."/>
            <person name="Inagaki F."/>
            <person name="Takami H."/>
        </authorList>
    </citation>
    <scope>NUCLEOTIDE SEQUENCE</scope>
    <source>
        <strain evidence="2">Expedition CK06-06</strain>
    </source>
</reference>
<dbReference type="InterPro" id="IPR055170">
    <property type="entry name" value="GFO_IDH_MocA-like_dom"/>
</dbReference>
<dbReference type="Pfam" id="PF22725">
    <property type="entry name" value="GFO_IDH_MocA_C3"/>
    <property type="match status" value="1"/>
</dbReference>
<organism evidence="2">
    <name type="scientific">marine sediment metagenome</name>
    <dbReference type="NCBI Taxonomy" id="412755"/>
    <lineage>
        <taxon>unclassified sequences</taxon>
        <taxon>metagenomes</taxon>
        <taxon>ecological metagenomes</taxon>
    </lineage>
</organism>
<proteinExistence type="predicted"/>
<feature type="non-terminal residue" evidence="2">
    <location>
        <position position="1"/>
    </location>
</feature>